<reference evidence="2 3" key="1">
    <citation type="journal article" date="2015" name="Nature">
        <title>rRNA introns, odd ribosomes, and small enigmatic genomes across a large radiation of phyla.</title>
        <authorList>
            <person name="Brown C.T."/>
            <person name="Hug L.A."/>
            <person name="Thomas B.C."/>
            <person name="Sharon I."/>
            <person name="Castelle C.J."/>
            <person name="Singh A."/>
            <person name="Wilkins M.J."/>
            <person name="Williams K.H."/>
            <person name="Banfield J.F."/>
        </authorList>
    </citation>
    <scope>NUCLEOTIDE SEQUENCE [LARGE SCALE GENOMIC DNA]</scope>
</reference>
<protein>
    <recommendedName>
        <fullName evidence="1">BioF2-like acetyltransferase domain-containing protein</fullName>
    </recommendedName>
</protein>
<dbReference type="InterPro" id="IPR038740">
    <property type="entry name" value="BioF2-like_GNAT_dom"/>
</dbReference>
<dbReference type="SUPFAM" id="SSF55729">
    <property type="entry name" value="Acyl-CoA N-acyltransferases (Nat)"/>
    <property type="match status" value="1"/>
</dbReference>
<name>A0A0G0Y1M8_9BACT</name>
<evidence type="ECO:0000259" key="1">
    <source>
        <dbReference type="Pfam" id="PF13480"/>
    </source>
</evidence>
<dbReference type="InterPro" id="IPR016181">
    <property type="entry name" value="Acyl_CoA_acyltransferase"/>
</dbReference>
<accession>A0A0G0Y1M8</accession>
<feature type="domain" description="BioF2-like acetyltransferase" evidence="1">
    <location>
        <begin position="196"/>
        <end position="336"/>
    </location>
</feature>
<dbReference type="AlphaFoldDB" id="A0A0G0Y1M8"/>
<sequence>MNLMLPTQEPNSFNSTPYPAHLLRRKPWYDFTRHNGYQALAKQLRLQVVSNIEMAGYLWELFSSNRSLFDLWEVRRSFYESFHIDPYFLVLYEQKYHKQNILGVLPLWLDGDYWKGEYSWYGGFWPEDNTFFVKDLEIIPLLLMAAPAPLELQCIKPLSGYEFLRSLPGFGDNDLKFFMNLSAFKNTEEYLMSLKKKKRHNIRRDCHRILGLKPVIEFGRFDQLSRLFELNIERFKDMPPDDKSIFENKDEQALFHYLTKNVKTLEPYIMTIAIRGKIEAVEVGFIYDQVCYAFSSGANISKYSGIGVFSNYKLIEEMMRRRLRKIDFLQGDYNWKLSWQLESYMSCEFIKKRMSVQQVSKNSGT</sequence>
<organism evidence="2 3">
    <name type="scientific">Candidatus Roizmanbacteria bacterium GW2011_GWA1_41_13</name>
    <dbReference type="NCBI Taxonomy" id="1618474"/>
    <lineage>
        <taxon>Bacteria</taxon>
        <taxon>Candidatus Roizmaniibacteriota</taxon>
    </lineage>
</organism>
<proteinExistence type="predicted"/>
<gene>
    <name evidence="2" type="ORF">UU41_C0012G0014</name>
</gene>
<evidence type="ECO:0000313" key="3">
    <source>
        <dbReference type="Proteomes" id="UP000034961"/>
    </source>
</evidence>
<evidence type="ECO:0000313" key="2">
    <source>
        <dbReference type="EMBL" id="KKR94132.1"/>
    </source>
</evidence>
<dbReference type="Proteomes" id="UP000034961">
    <property type="component" value="Unassembled WGS sequence"/>
</dbReference>
<dbReference type="Pfam" id="PF13480">
    <property type="entry name" value="Acetyltransf_6"/>
    <property type="match status" value="1"/>
</dbReference>
<comment type="caution">
    <text evidence="2">The sequence shown here is derived from an EMBL/GenBank/DDBJ whole genome shotgun (WGS) entry which is preliminary data.</text>
</comment>
<dbReference type="EMBL" id="LCAN01000012">
    <property type="protein sequence ID" value="KKR94132.1"/>
    <property type="molecule type" value="Genomic_DNA"/>
</dbReference>
<dbReference type="Gene3D" id="3.40.630.30">
    <property type="match status" value="1"/>
</dbReference>